<keyword evidence="2" id="KW-0813">Transport</keyword>
<evidence type="ECO:0000256" key="5">
    <source>
        <dbReference type="ARBA" id="ARBA00023136"/>
    </source>
</evidence>
<feature type="transmembrane region" description="Helical" evidence="6">
    <location>
        <begin position="279"/>
        <end position="301"/>
    </location>
</feature>
<feature type="transmembrane region" description="Helical" evidence="6">
    <location>
        <begin position="241"/>
        <end position="259"/>
    </location>
</feature>
<feature type="transmembrane region" description="Helical" evidence="6">
    <location>
        <begin position="54"/>
        <end position="74"/>
    </location>
</feature>
<evidence type="ECO:0000313" key="7">
    <source>
        <dbReference type="EMBL" id="MDC7675118.1"/>
    </source>
</evidence>
<keyword evidence="5 6" id="KW-0472">Membrane</keyword>
<dbReference type="PANTHER" id="PTHR12778:SF10">
    <property type="entry name" value="MAJOR FACILITATOR SUPERFAMILY DOMAIN-CONTAINING PROTEIN 3"/>
    <property type="match status" value="1"/>
</dbReference>
<feature type="transmembrane region" description="Helical" evidence="6">
    <location>
        <begin position="120"/>
        <end position="140"/>
    </location>
</feature>
<dbReference type="EMBL" id="JAQQKV010000001">
    <property type="protein sequence ID" value="MDC7675118.1"/>
    <property type="molecule type" value="Genomic_DNA"/>
</dbReference>
<keyword evidence="4 6" id="KW-1133">Transmembrane helix</keyword>
<dbReference type="PANTHER" id="PTHR12778">
    <property type="entry name" value="SOLUTE CARRIER FAMILY 33 ACETYL-COA TRANSPORTER -RELATED"/>
    <property type="match status" value="1"/>
</dbReference>
<keyword evidence="8" id="KW-1185">Reference proteome</keyword>
<keyword evidence="3 6" id="KW-0812">Transmembrane</keyword>
<evidence type="ECO:0000256" key="4">
    <source>
        <dbReference type="ARBA" id="ARBA00022989"/>
    </source>
</evidence>
<feature type="transmembrane region" description="Helical" evidence="6">
    <location>
        <begin position="308"/>
        <end position="329"/>
    </location>
</feature>
<feature type="transmembrane region" description="Helical" evidence="6">
    <location>
        <begin position="185"/>
        <end position="207"/>
    </location>
</feature>
<organism evidence="7 8">
    <name type="scientific">Asticcacaulis machinosus</name>
    <dbReference type="NCBI Taxonomy" id="2984211"/>
    <lineage>
        <taxon>Bacteria</taxon>
        <taxon>Pseudomonadati</taxon>
        <taxon>Pseudomonadota</taxon>
        <taxon>Alphaproteobacteria</taxon>
        <taxon>Caulobacterales</taxon>
        <taxon>Caulobacteraceae</taxon>
        <taxon>Asticcacaulis</taxon>
    </lineage>
</organism>
<feature type="transmembrane region" description="Helical" evidence="6">
    <location>
        <begin position="160"/>
        <end position="179"/>
    </location>
</feature>
<proteinExistence type="predicted"/>
<evidence type="ECO:0000313" key="8">
    <source>
        <dbReference type="Proteomes" id="UP001218579"/>
    </source>
</evidence>
<evidence type="ECO:0000256" key="6">
    <source>
        <dbReference type="SAM" id="Phobius"/>
    </source>
</evidence>
<dbReference type="Gene3D" id="1.20.1250.20">
    <property type="entry name" value="MFS general substrate transporter like domains"/>
    <property type="match status" value="2"/>
</dbReference>
<dbReference type="NCBIfam" id="TIGR00901">
    <property type="entry name" value="2A0125"/>
    <property type="match status" value="1"/>
</dbReference>
<accession>A0ABT5HFU0</accession>
<evidence type="ECO:0000256" key="2">
    <source>
        <dbReference type="ARBA" id="ARBA00022448"/>
    </source>
</evidence>
<feature type="transmembrane region" description="Helical" evidence="6">
    <location>
        <begin position="21"/>
        <end position="48"/>
    </location>
</feature>
<name>A0ABT5HFU0_9CAUL</name>
<dbReference type="InterPro" id="IPR036259">
    <property type="entry name" value="MFS_trans_sf"/>
</dbReference>
<sequence length="438" mass="46620">MSAISAAHTRLAPVLDALKRASAWLMLAFGFSAGLPFLLTGTTLGLWLRQDGQSLTIASFVQWVSLIYGLKFLWAPVMDKVRLPLLHRLLGQRRSYMLLAQLGVVAGLCLMAAIGPSGGLGWFITSAALVAFSSASQNAAIDGWRIEQTRTEADEALNPAFYAFGYKIAVLISGSLILIPAEHWGWPAAFFMLAATMIIGIAATLMAPRPVDDGMIHAERKTIKSLYVDPLKSFFGTHGKAAVLILITVGLYRLPDYLIGPVALPLYNDTGISNTEIAAMRSTVGLAASFVGIAIGGALILGIGVVRAFWIGALVGPLSNICFAVMASYPGNLNVFGATLFVDNIANGVAEAAFVAFLTRLCVREFSLTHYALLYSVADFSGKLLKGFAGQIVDSLTPDLGLFGAYQAFFIGTALMGIPAMLCCLWLARTQAIKPATS</sequence>
<feature type="transmembrane region" description="Helical" evidence="6">
    <location>
        <begin position="405"/>
        <end position="428"/>
    </location>
</feature>
<dbReference type="InterPro" id="IPR004752">
    <property type="entry name" value="AmpG_permease/AT-1"/>
</dbReference>
<reference evidence="7 8" key="1">
    <citation type="submission" date="2023-01" db="EMBL/GenBank/DDBJ databases">
        <title>Novel species of the genus Asticcacaulis isolated from rivers.</title>
        <authorList>
            <person name="Lu H."/>
        </authorList>
    </citation>
    <scope>NUCLEOTIDE SEQUENCE [LARGE SCALE GENOMIC DNA]</scope>
    <source>
        <strain evidence="7 8">LKC15W</strain>
    </source>
</reference>
<gene>
    <name evidence="7" type="ORF">PQU98_03185</name>
</gene>
<evidence type="ECO:0000256" key="3">
    <source>
        <dbReference type="ARBA" id="ARBA00022692"/>
    </source>
</evidence>
<evidence type="ECO:0000256" key="1">
    <source>
        <dbReference type="ARBA" id="ARBA00004141"/>
    </source>
</evidence>
<dbReference type="SUPFAM" id="SSF103473">
    <property type="entry name" value="MFS general substrate transporter"/>
    <property type="match status" value="1"/>
</dbReference>
<protein>
    <submittedName>
        <fullName evidence="7">Permease</fullName>
    </submittedName>
</protein>
<comment type="subcellular location">
    <subcellularLocation>
        <location evidence="1">Membrane</location>
        <topology evidence="1">Multi-pass membrane protein</topology>
    </subcellularLocation>
</comment>
<dbReference type="Proteomes" id="UP001218579">
    <property type="component" value="Unassembled WGS sequence"/>
</dbReference>
<comment type="caution">
    <text evidence="7">The sequence shown here is derived from an EMBL/GenBank/DDBJ whole genome shotgun (WGS) entry which is preliminary data.</text>
</comment>
<dbReference type="RefSeq" id="WP_272743431.1">
    <property type="nucleotide sequence ID" value="NZ_JAQQKV010000001.1"/>
</dbReference>
<feature type="transmembrane region" description="Helical" evidence="6">
    <location>
        <begin position="95"/>
        <end position="114"/>
    </location>
</feature>